<dbReference type="InterPro" id="IPR013324">
    <property type="entry name" value="RNA_pol_sigma_r3/r4-like"/>
</dbReference>
<evidence type="ECO:0000313" key="6">
    <source>
        <dbReference type="EMBL" id="GMG77006.1"/>
    </source>
</evidence>
<dbReference type="Pfam" id="PF04545">
    <property type="entry name" value="Sigma70_r4"/>
    <property type="match status" value="1"/>
</dbReference>
<dbReference type="SUPFAM" id="SSF88659">
    <property type="entry name" value="Sigma3 and sigma4 domains of RNA polymerase sigma factors"/>
    <property type="match status" value="1"/>
</dbReference>
<evidence type="ECO:0000313" key="7">
    <source>
        <dbReference type="Proteomes" id="UP001165240"/>
    </source>
</evidence>
<sequence length="195" mass="23416">MENAEDSCCKLHDFINKNKPFMKNPLIKQFLSNKENYELFKNSVCHPTFQNKERLEKSFKSFYFCIRFISYVSSTLHFHAINLDKKIRKRKYQFPLLLDEPVNMDGELTYKDLSIYYENFDLKSKNILDYIIDPNLYKALEYLTPNQREILYLVYIRKLNDSEVGIVMEKSQQAVSKSRKKALEKIRKYMTEKSK</sequence>
<evidence type="ECO:0000256" key="2">
    <source>
        <dbReference type="ARBA" id="ARBA00023082"/>
    </source>
</evidence>
<proteinExistence type="predicted"/>
<gene>
    <name evidence="6" type="ORF">ShirakiTB12_54750</name>
</gene>
<accession>A0AAX6BT70</accession>
<dbReference type="Proteomes" id="UP001165240">
    <property type="component" value="Unassembled WGS sequence"/>
</dbReference>
<dbReference type="GO" id="GO:0003677">
    <property type="term" value="F:DNA binding"/>
    <property type="evidence" value="ECO:0007669"/>
    <property type="project" value="UniProtKB-KW"/>
</dbReference>
<dbReference type="RefSeq" id="WP_310876723.1">
    <property type="nucleotide sequence ID" value="NZ_BSYK01000006.1"/>
</dbReference>
<dbReference type="AlphaFoldDB" id="A0AAX6BT70"/>
<dbReference type="PANTHER" id="PTHR30385">
    <property type="entry name" value="SIGMA FACTOR F FLAGELLAR"/>
    <property type="match status" value="1"/>
</dbReference>
<keyword evidence="2" id="KW-0731">Sigma factor</keyword>
<protein>
    <recommendedName>
        <fullName evidence="5">RNA polymerase sigma-70 region 4 domain-containing protein</fullName>
    </recommendedName>
</protein>
<evidence type="ECO:0000259" key="5">
    <source>
        <dbReference type="Pfam" id="PF04545"/>
    </source>
</evidence>
<organism evidence="6 7">
    <name type="scientific">Priestia megaterium</name>
    <name type="common">Bacillus megaterium</name>
    <dbReference type="NCBI Taxonomy" id="1404"/>
    <lineage>
        <taxon>Bacteria</taxon>
        <taxon>Bacillati</taxon>
        <taxon>Bacillota</taxon>
        <taxon>Bacilli</taxon>
        <taxon>Bacillales</taxon>
        <taxon>Bacillaceae</taxon>
        <taxon>Priestia</taxon>
    </lineage>
</organism>
<reference evidence="6" key="1">
    <citation type="journal article" date="2024" name="Appl Microbiol">
        <title>Effect of kuratsuki Bacillus and Priestia on Taste of Sake.</title>
        <authorList>
            <person name="Kobayashi K."/>
            <person name="Nishida H."/>
        </authorList>
    </citation>
    <scope>NUCLEOTIDE SEQUENCE</scope>
    <source>
        <strain evidence="6">B-12</strain>
    </source>
</reference>
<dbReference type="EMBL" id="BSYK01000006">
    <property type="protein sequence ID" value="GMG77006.1"/>
    <property type="molecule type" value="Genomic_DNA"/>
</dbReference>
<dbReference type="NCBIfam" id="TIGR02937">
    <property type="entry name" value="sigma70-ECF"/>
    <property type="match status" value="1"/>
</dbReference>
<comment type="caution">
    <text evidence="6">The sequence shown here is derived from an EMBL/GenBank/DDBJ whole genome shotgun (WGS) entry which is preliminary data.</text>
</comment>
<evidence type="ECO:0000256" key="4">
    <source>
        <dbReference type="ARBA" id="ARBA00023163"/>
    </source>
</evidence>
<keyword evidence="1" id="KW-0805">Transcription regulation</keyword>
<name>A0AAX6BT70_PRIMG</name>
<dbReference type="GO" id="GO:0016987">
    <property type="term" value="F:sigma factor activity"/>
    <property type="evidence" value="ECO:0007669"/>
    <property type="project" value="UniProtKB-KW"/>
</dbReference>
<dbReference type="Gene3D" id="1.20.140.160">
    <property type="match status" value="1"/>
</dbReference>
<keyword evidence="4" id="KW-0804">Transcription</keyword>
<feature type="domain" description="RNA polymerase sigma-70 region 4" evidence="5">
    <location>
        <begin position="139"/>
        <end position="188"/>
    </location>
</feature>
<dbReference type="InterPro" id="IPR007630">
    <property type="entry name" value="RNA_pol_sigma70_r4"/>
</dbReference>
<dbReference type="InterPro" id="IPR014284">
    <property type="entry name" value="RNA_pol_sigma-70_dom"/>
</dbReference>
<evidence type="ECO:0000256" key="3">
    <source>
        <dbReference type="ARBA" id="ARBA00023125"/>
    </source>
</evidence>
<dbReference type="GO" id="GO:0006352">
    <property type="term" value="P:DNA-templated transcription initiation"/>
    <property type="evidence" value="ECO:0007669"/>
    <property type="project" value="InterPro"/>
</dbReference>
<evidence type="ECO:0000256" key="1">
    <source>
        <dbReference type="ARBA" id="ARBA00023015"/>
    </source>
</evidence>
<keyword evidence="3" id="KW-0238">DNA-binding</keyword>